<organism evidence="1 2">
    <name type="scientific">Microbulbifer variabilis</name>
    <dbReference type="NCBI Taxonomy" id="266805"/>
    <lineage>
        <taxon>Bacteria</taxon>
        <taxon>Pseudomonadati</taxon>
        <taxon>Pseudomonadota</taxon>
        <taxon>Gammaproteobacteria</taxon>
        <taxon>Cellvibrionales</taxon>
        <taxon>Microbulbiferaceae</taxon>
        <taxon>Microbulbifer</taxon>
    </lineage>
</organism>
<dbReference type="RefSeq" id="WP_252081688.1">
    <property type="nucleotide sequence ID" value="NZ_CP092418.1"/>
</dbReference>
<evidence type="ECO:0000313" key="2">
    <source>
        <dbReference type="Proteomes" id="UP001055658"/>
    </source>
</evidence>
<accession>A0ABY4V5P4</accession>
<name>A0ABY4V5P4_9GAMM</name>
<proteinExistence type="predicted"/>
<dbReference type="EMBL" id="CP092418">
    <property type="protein sequence ID" value="USD19589.1"/>
    <property type="molecule type" value="Genomic_DNA"/>
</dbReference>
<dbReference type="InterPro" id="IPR023393">
    <property type="entry name" value="START-like_dom_sf"/>
</dbReference>
<sequence>MKIVNQININTSIDKVWEILSGNFSEISSWTSAVVVSTENPDLPKGDGRKCELPDGAIASETLVNVDSGQHTFSYEVKLSSMPFFVRSMINTWKVEPVANGQSRVSFEIGVTLLPIFAQIMGVLMKRQFNKLAKVVLEELKVFSETGKVHPRKEEQIKLNIAKAA</sequence>
<dbReference type="PANTHER" id="PTHR39332">
    <property type="entry name" value="BLL4707 PROTEIN"/>
    <property type="match status" value="1"/>
</dbReference>
<gene>
    <name evidence="1" type="ORF">MJO52_10890</name>
</gene>
<keyword evidence="2" id="KW-1185">Reference proteome</keyword>
<dbReference type="PANTHER" id="PTHR39332:SF7">
    <property type="entry name" value="SRPBCC FAMILY PROTEIN"/>
    <property type="match status" value="1"/>
</dbReference>
<dbReference type="Proteomes" id="UP001055658">
    <property type="component" value="Chromosome"/>
</dbReference>
<protein>
    <submittedName>
        <fullName evidence="1">SRPBCC family protein</fullName>
    </submittedName>
</protein>
<dbReference type="CDD" id="cd07821">
    <property type="entry name" value="PYR_PYL_RCAR_like"/>
    <property type="match status" value="1"/>
</dbReference>
<reference evidence="1" key="1">
    <citation type="submission" date="2022-02" db="EMBL/GenBank/DDBJ databases">
        <title>Coral-associated bacteria.</title>
        <authorList>
            <person name="Tang K."/>
            <person name="Wang X."/>
        </authorList>
    </citation>
    <scope>NUCLEOTIDE SEQUENCE</scope>
    <source>
        <strain evidence="1">SCSIO 43006</strain>
    </source>
</reference>
<dbReference type="Gene3D" id="3.30.530.20">
    <property type="match status" value="1"/>
</dbReference>
<dbReference type="InterPro" id="IPR019587">
    <property type="entry name" value="Polyketide_cyclase/dehydratase"/>
</dbReference>
<dbReference type="Pfam" id="PF10604">
    <property type="entry name" value="Polyketide_cyc2"/>
    <property type="match status" value="1"/>
</dbReference>
<dbReference type="SUPFAM" id="SSF55961">
    <property type="entry name" value="Bet v1-like"/>
    <property type="match status" value="1"/>
</dbReference>
<evidence type="ECO:0000313" key="1">
    <source>
        <dbReference type="EMBL" id="USD19589.1"/>
    </source>
</evidence>